<feature type="transmembrane region" description="Helical" evidence="2">
    <location>
        <begin position="101"/>
        <end position="119"/>
    </location>
</feature>
<evidence type="ECO:0000313" key="4">
    <source>
        <dbReference type="RefSeq" id="XP_021839098.2"/>
    </source>
</evidence>
<reference evidence="4" key="2">
    <citation type="submission" date="2025-08" db="UniProtKB">
        <authorList>
            <consortium name="RefSeq"/>
        </authorList>
    </citation>
    <scope>IDENTIFICATION</scope>
    <source>
        <tissue evidence="4">Leaf</tissue>
    </source>
</reference>
<name>A0A9R0HXZ8_SPIOL</name>
<dbReference type="KEGG" id="soe:110778862"/>
<evidence type="ECO:0000256" key="1">
    <source>
        <dbReference type="SAM" id="Coils"/>
    </source>
</evidence>
<keyword evidence="1" id="KW-0175">Coiled coil</keyword>
<sequence length="120" mass="14134">MLASTSLGVRIGLDLVHEIFEWVIDDSCSKRGLLFNDFEVKILEKDIEIAELEMKNRMLEEKWKKLQMKKDSVEEELQEIKNELCHTRIELMNCGQSEKNLSMMLVFSWLIFAVLTLLLR</sequence>
<keyword evidence="2" id="KW-1133">Transmembrane helix</keyword>
<accession>A0A9R0HXZ8</accession>
<dbReference type="Proteomes" id="UP000813463">
    <property type="component" value="Chromosome 2"/>
</dbReference>
<keyword evidence="3" id="KW-1185">Reference proteome</keyword>
<evidence type="ECO:0000313" key="3">
    <source>
        <dbReference type="Proteomes" id="UP000813463"/>
    </source>
</evidence>
<protein>
    <submittedName>
        <fullName evidence="4">Uncharacterized protein</fullName>
    </submittedName>
</protein>
<dbReference type="RefSeq" id="XP_021839098.2">
    <property type="nucleotide sequence ID" value="XM_021983406.2"/>
</dbReference>
<keyword evidence="2" id="KW-0472">Membrane</keyword>
<proteinExistence type="predicted"/>
<keyword evidence="2" id="KW-0812">Transmembrane</keyword>
<evidence type="ECO:0000256" key="2">
    <source>
        <dbReference type="SAM" id="Phobius"/>
    </source>
</evidence>
<dbReference type="AlphaFoldDB" id="A0A9R0HXZ8"/>
<reference evidence="3" key="1">
    <citation type="journal article" date="2021" name="Nat. Commun.">
        <title>Genomic analyses provide insights into spinach domestication and the genetic basis of agronomic traits.</title>
        <authorList>
            <person name="Cai X."/>
            <person name="Sun X."/>
            <person name="Xu C."/>
            <person name="Sun H."/>
            <person name="Wang X."/>
            <person name="Ge C."/>
            <person name="Zhang Z."/>
            <person name="Wang Q."/>
            <person name="Fei Z."/>
            <person name="Jiao C."/>
            <person name="Wang Q."/>
        </authorList>
    </citation>
    <scope>NUCLEOTIDE SEQUENCE [LARGE SCALE GENOMIC DNA]</scope>
    <source>
        <strain evidence="3">cv. Varoflay</strain>
    </source>
</reference>
<dbReference type="GeneID" id="110778862"/>
<feature type="coiled-coil region" evidence="1">
    <location>
        <begin position="40"/>
        <end position="83"/>
    </location>
</feature>
<gene>
    <name evidence="4" type="primary">LOC110778862</name>
</gene>
<organism evidence="3 4">
    <name type="scientific">Spinacia oleracea</name>
    <name type="common">Spinach</name>
    <dbReference type="NCBI Taxonomy" id="3562"/>
    <lineage>
        <taxon>Eukaryota</taxon>
        <taxon>Viridiplantae</taxon>
        <taxon>Streptophyta</taxon>
        <taxon>Embryophyta</taxon>
        <taxon>Tracheophyta</taxon>
        <taxon>Spermatophyta</taxon>
        <taxon>Magnoliopsida</taxon>
        <taxon>eudicotyledons</taxon>
        <taxon>Gunneridae</taxon>
        <taxon>Pentapetalae</taxon>
        <taxon>Caryophyllales</taxon>
        <taxon>Chenopodiaceae</taxon>
        <taxon>Chenopodioideae</taxon>
        <taxon>Anserineae</taxon>
        <taxon>Spinacia</taxon>
    </lineage>
</organism>